<dbReference type="PROSITE" id="PS50005">
    <property type="entry name" value="TPR"/>
    <property type="match status" value="1"/>
</dbReference>
<dbReference type="Pfam" id="PF13432">
    <property type="entry name" value="TPR_16"/>
    <property type="match status" value="1"/>
</dbReference>
<keyword evidence="3" id="KW-1185">Reference proteome</keyword>
<evidence type="ECO:0000256" key="1">
    <source>
        <dbReference type="PROSITE-ProRule" id="PRU00339"/>
    </source>
</evidence>
<dbReference type="InterPro" id="IPR053301">
    <property type="entry name" value="F-box_motif"/>
</dbReference>
<dbReference type="Gene3D" id="1.25.40.10">
    <property type="entry name" value="Tetratricopeptide repeat domain"/>
    <property type="match status" value="1"/>
</dbReference>
<dbReference type="SMART" id="SM00028">
    <property type="entry name" value="TPR"/>
    <property type="match status" value="2"/>
</dbReference>
<comment type="caution">
    <text evidence="2">The sequence shown here is derived from an EMBL/GenBank/DDBJ whole genome shotgun (WGS) entry which is preliminary data.</text>
</comment>
<dbReference type="InterPro" id="IPR019734">
    <property type="entry name" value="TPR_rpt"/>
</dbReference>
<reference evidence="2 3" key="1">
    <citation type="submission" date="2021-01" db="EMBL/GenBank/DDBJ databases">
        <title>Whole genome shotgun sequence of Planotetraspora kaengkrachanensis NBRC 104272.</title>
        <authorList>
            <person name="Komaki H."/>
            <person name="Tamura T."/>
        </authorList>
    </citation>
    <scope>NUCLEOTIDE SEQUENCE [LARGE SCALE GENOMIC DNA]</scope>
    <source>
        <strain evidence="2 3">NBRC 104272</strain>
    </source>
</reference>
<dbReference type="Proteomes" id="UP000630097">
    <property type="component" value="Unassembled WGS sequence"/>
</dbReference>
<dbReference type="InterPro" id="IPR006597">
    <property type="entry name" value="Sel1-like"/>
</dbReference>
<dbReference type="InterPro" id="IPR011990">
    <property type="entry name" value="TPR-like_helical_dom_sf"/>
</dbReference>
<keyword evidence="1" id="KW-0802">TPR repeat</keyword>
<evidence type="ECO:0000313" key="2">
    <source>
        <dbReference type="EMBL" id="GIG83360.1"/>
    </source>
</evidence>
<name>A0A8J3PYK2_9ACTN</name>
<accession>A0A8J3PYK2</accession>
<gene>
    <name evidence="2" type="ORF">Pka01_64870</name>
</gene>
<dbReference type="EMBL" id="BONV01000040">
    <property type="protein sequence ID" value="GIG83360.1"/>
    <property type="molecule type" value="Genomic_DNA"/>
</dbReference>
<evidence type="ECO:0008006" key="4">
    <source>
        <dbReference type="Google" id="ProtNLM"/>
    </source>
</evidence>
<dbReference type="PANTHER" id="PTHR45088">
    <property type="entry name" value="OSJNBA0022H21.17 PROTEIN"/>
    <property type="match status" value="1"/>
</dbReference>
<evidence type="ECO:0000313" key="3">
    <source>
        <dbReference type="Proteomes" id="UP000630097"/>
    </source>
</evidence>
<dbReference type="AlphaFoldDB" id="A0A8J3PYK2"/>
<proteinExistence type="predicted"/>
<sequence>MGDANAASLLGELCRDAGRREQAIHWYRLAAEQDWAVAMVNLALLIEDGDREEAIRLLHRAAEVGDTVEPHYNLGVFLEEDGRLEEAERWYRDAAERCPHSARGSRTRGARPFRELLPCHGGDHRNQWWENRDHRTLAGQGVYGGATPQPQRGTGALVGGVAPGAEFCTARRVPHSM</sequence>
<dbReference type="SMART" id="SM00671">
    <property type="entry name" value="SEL1"/>
    <property type="match status" value="3"/>
</dbReference>
<organism evidence="2 3">
    <name type="scientific">Planotetraspora kaengkrachanensis</name>
    <dbReference type="NCBI Taxonomy" id="575193"/>
    <lineage>
        <taxon>Bacteria</taxon>
        <taxon>Bacillati</taxon>
        <taxon>Actinomycetota</taxon>
        <taxon>Actinomycetes</taxon>
        <taxon>Streptosporangiales</taxon>
        <taxon>Streptosporangiaceae</taxon>
        <taxon>Planotetraspora</taxon>
    </lineage>
</organism>
<dbReference type="Pfam" id="PF08238">
    <property type="entry name" value="Sel1"/>
    <property type="match status" value="1"/>
</dbReference>
<protein>
    <recommendedName>
        <fullName evidence="4">Tetratricopeptide repeat protein</fullName>
    </recommendedName>
</protein>
<dbReference type="SUPFAM" id="SSF81901">
    <property type="entry name" value="HCP-like"/>
    <property type="match status" value="1"/>
</dbReference>
<feature type="repeat" description="TPR" evidence="1">
    <location>
        <begin position="68"/>
        <end position="101"/>
    </location>
</feature>
<dbReference type="PANTHER" id="PTHR45088:SF1">
    <property type="entry name" value="OS04G0476000 PROTEIN"/>
    <property type="match status" value="1"/>
</dbReference>
<dbReference type="RefSeq" id="WP_203886682.1">
    <property type="nucleotide sequence ID" value="NZ_BAABHH010000013.1"/>
</dbReference>